<feature type="compositionally biased region" description="Low complexity" evidence="2">
    <location>
        <begin position="180"/>
        <end position="192"/>
    </location>
</feature>
<reference evidence="3 4" key="1">
    <citation type="submission" date="2018-11" db="EMBL/GenBank/DDBJ databases">
        <title>Haplotype-resolved cattle genomes.</title>
        <authorList>
            <person name="Low W.Y."/>
            <person name="Tearle R."/>
            <person name="Bickhart D.M."/>
            <person name="Rosen B.D."/>
            <person name="Koren S."/>
            <person name="Rhie A."/>
            <person name="Hiendleder S."/>
            <person name="Phillippy A.M."/>
            <person name="Smith T.P.L."/>
            <person name="Williams J.L."/>
        </authorList>
    </citation>
    <scope>NUCLEOTIDE SEQUENCE [LARGE SCALE GENOMIC DNA]</scope>
</reference>
<sequence length="301" mass="33103">MADHSWLFPPAPRAGMRVGRTCRPRYRENLPSKCFMEHKGRLPGPTSLDSRWWRFVRTGQDDFRRDCPPCEGLAALGPREGFLPQIYHRAPPPAPKKRHAALCSKLSPAQQARKAFLAAIEAQLTLHPLALYPDLEEDMPTEVTSCPGVVGGPSMGPGECCSLDAWGVPSRSEDDDCLPGESSSGVWSSLSGNADDSTIPPRSQPTYKGSATQKCLTSLPLKLYQSILLVSLLWGENSGGIVQSCFCHFSLVLGGVHKKLLMDGHLKSHRKIHQIARTRAGQQLQCVINVPGFFDFQLLYT</sequence>
<dbReference type="AlphaFoldDB" id="A0A4W2EV15"/>
<evidence type="ECO:0000256" key="1">
    <source>
        <dbReference type="ARBA" id="ARBA00005277"/>
    </source>
</evidence>
<protein>
    <submittedName>
        <fullName evidence="3">Uncharacterized protein</fullName>
    </submittedName>
</protein>
<comment type="similarity">
    <text evidence="1">Belongs to the FAM47 family.</text>
</comment>
<feature type="region of interest" description="Disordered" evidence="2">
    <location>
        <begin position="172"/>
        <end position="206"/>
    </location>
</feature>
<dbReference type="PANTHER" id="PTHR46449">
    <property type="entry name" value="ZGC:158260"/>
    <property type="match status" value="1"/>
</dbReference>
<evidence type="ECO:0000256" key="2">
    <source>
        <dbReference type="SAM" id="MobiDB-lite"/>
    </source>
</evidence>
<dbReference type="Ensembl" id="ENSBIXT00000050289.1">
    <property type="protein sequence ID" value="ENSBIXP00000040861.1"/>
    <property type="gene ID" value="ENSBIXG00000025026.1"/>
</dbReference>
<feature type="compositionally biased region" description="Polar residues" evidence="2">
    <location>
        <begin position="194"/>
        <end position="206"/>
    </location>
</feature>
<evidence type="ECO:0000313" key="3">
    <source>
        <dbReference type="Ensembl" id="ENSBIXP00000040861.1"/>
    </source>
</evidence>
<keyword evidence="4" id="KW-1185">Reference proteome</keyword>
<evidence type="ECO:0000313" key="4">
    <source>
        <dbReference type="Proteomes" id="UP000314981"/>
    </source>
</evidence>
<dbReference type="GO" id="GO:0000785">
    <property type="term" value="C:chromatin"/>
    <property type="evidence" value="ECO:0007669"/>
    <property type="project" value="TreeGrafter"/>
</dbReference>
<proteinExistence type="inferred from homology"/>
<dbReference type="OMA" id="PPCEGLA"/>
<reference evidence="3" key="2">
    <citation type="submission" date="2025-08" db="UniProtKB">
        <authorList>
            <consortium name="Ensembl"/>
        </authorList>
    </citation>
    <scope>IDENTIFICATION</scope>
</reference>
<accession>A0A4W2EV15</accession>
<name>A0A4W2EV15_BOBOX</name>
<dbReference type="PANTHER" id="PTHR46449:SF3">
    <property type="entry name" value="PROTEIN FAM47E"/>
    <property type="match status" value="1"/>
</dbReference>
<dbReference type="InterPro" id="IPR032743">
    <property type="entry name" value="FAM47"/>
</dbReference>
<reference evidence="3" key="3">
    <citation type="submission" date="2025-09" db="UniProtKB">
        <authorList>
            <consortium name="Ensembl"/>
        </authorList>
    </citation>
    <scope>IDENTIFICATION</scope>
</reference>
<dbReference type="GO" id="GO:0045815">
    <property type="term" value="P:transcription initiation-coupled chromatin remodeling"/>
    <property type="evidence" value="ECO:0007669"/>
    <property type="project" value="TreeGrafter"/>
</dbReference>
<organism evidence="3 4">
    <name type="scientific">Bos indicus x Bos taurus</name>
    <name type="common">Hybrid cattle</name>
    <dbReference type="NCBI Taxonomy" id="30522"/>
    <lineage>
        <taxon>Eukaryota</taxon>
        <taxon>Metazoa</taxon>
        <taxon>Chordata</taxon>
        <taxon>Craniata</taxon>
        <taxon>Vertebrata</taxon>
        <taxon>Euteleostomi</taxon>
        <taxon>Mammalia</taxon>
        <taxon>Eutheria</taxon>
        <taxon>Laurasiatheria</taxon>
        <taxon>Artiodactyla</taxon>
        <taxon>Ruminantia</taxon>
        <taxon>Pecora</taxon>
        <taxon>Bovidae</taxon>
        <taxon>Bovinae</taxon>
        <taxon>Bos</taxon>
    </lineage>
</organism>
<dbReference type="Proteomes" id="UP000314981">
    <property type="component" value="Chromosome 6"/>
</dbReference>
<dbReference type="Pfam" id="PF14642">
    <property type="entry name" value="FAM47"/>
    <property type="match status" value="1"/>
</dbReference>